<evidence type="ECO:0000259" key="9">
    <source>
        <dbReference type="PROSITE" id="PS51352"/>
    </source>
</evidence>
<evidence type="ECO:0000256" key="8">
    <source>
        <dbReference type="SAM" id="SignalP"/>
    </source>
</evidence>
<feature type="domain" description="Thioredoxin" evidence="9">
    <location>
        <begin position="557"/>
        <end position="693"/>
    </location>
</feature>
<dbReference type="InterPro" id="IPR013766">
    <property type="entry name" value="Thioredoxin_domain"/>
</dbReference>
<name>A0A844ZB78_9SPHN</name>
<keyword evidence="8" id="KW-0732">Signal</keyword>
<feature type="transmembrane region" description="Helical" evidence="7">
    <location>
        <begin position="343"/>
        <end position="363"/>
    </location>
</feature>
<feature type="transmembrane region" description="Helical" evidence="7">
    <location>
        <begin position="547"/>
        <end position="567"/>
    </location>
</feature>
<feature type="transmembrane region" description="Helical" evidence="7">
    <location>
        <begin position="515"/>
        <end position="535"/>
    </location>
</feature>
<dbReference type="InterPro" id="IPR028250">
    <property type="entry name" value="DsbDN"/>
</dbReference>
<evidence type="ECO:0000256" key="6">
    <source>
        <dbReference type="ARBA" id="ARBA00023136"/>
    </source>
</evidence>
<dbReference type="GO" id="GO:0005886">
    <property type="term" value="C:plasma membrane"/>
    <property type="evidence" value="ECO:0007669"/>
    <property type="project" value="UniProtKB-SubCell"/>
</dbReference>
<keyword evidence="3 7" id="KW-0812">Transmembrane</keyword>
<feature type="transmembrane region" description="Helical" evidence="7">
    <location>
        <begin position="415"/>
        <end position="445"/>
    </location>
</feature>
<reference evidence="10 11" key="1">
    <citation type="submission" date="2019-12" db="EMBL/GenBank/DDBJ databases">
        <title>Genomic-based taxomic classification of the family Erythrobacteraceae.</title>
        <authorList>
            <person name="Xu L."/>
        </authorList>
    </citation>
    <scope>NUCLEOTIDE SEQUENCE [LARGE SCALE GENOMIC DNA]</scope>
    <source>
        <strain evidence="10 11">MCCC 1A09962</strain>
    </source>
</reference>
<dbReference type="PANTHER" id="PTHR32234:SF3">
    <property type="entry name" value="SUPPRESSION OF COPPER SENSITIVITY PROTEIN"/>
    <property type="match status" value="1"/>
</dbReference>
<keyword evidence="11" id="KW-1185">Reference proteome</keyword>
<dbReference type="Gene3D" id="3.40.30.10">
    <property type="entry name" value="Glutaredoxin"/>
    <property type="match status" value="1"/>
</dbReference>
<keyword evidence="6 7" id="KW-0472">Membrane</keyword>
<dbReference type="RefSeq" id="WP_160682152.1">
    <property type="nucleotide sequence ID" value="NZ_WTYW01000001.1"/>
</dbReference>
<feature type="transmembrane region" description="Helical" evidence="7">
    <location>
        <begin position="383"/>
        <end position="403"/>
    </location>
</feature>
<dbReference type="Pfam" id="PF02683">
    <property type="entry name" value="DsbD_TM"/>
    <property type="match status" value="1"/>
</dbReference>
<dbReference type="Pfam" id="PF13899">
    <property type="entry name" value="Thioredoxin_7"/>
    <property type="match status" value="1"/>
</dbReference>
<keyword evidence="5 7" id="KW-1133">Transmembrane helix</keyword>
<feature type="transmembrane region" description="Helical" evidence="7">
    <location>
        <begin position="492"/>
        <end position="509"/>
    </location>
</feature>
<dbReference type="EMBL" id="WTYW01000001">
    <property type="protein sequence ID" value="MXO85791.1"/>
    <property type="molecule type" value="Genomic_DNA"/>
</dbReference>
<evidence type="ECO:0000256" key="4">
    <source>
        <dbReference type="ARBA" id="ARBA00022748"/>
    </source>
</evidence>
<gene>
    <name evidence="10" type="ORF">GRI38_07065</name>
</gene>
<feature type="signal peptide" evidence="8">
    <location>
        <begin position="1"/>
        <end position="34"/>
    </location>
</feature>
<evidence type="ECO:0000256" key="2">
    <source>
        <dbReference type="ARBA" id="ARBA00022475"/>
    </source>
</evidence>
<dbReference type="AlphaFoldDB" id="A0A844ZB78"/>
<dbReference type="OrthoDB" id="9811036at2"/>
<dbReference type="SUPFAM" id="SSF52833">
    <property type="entry name" value="Thioredoxin-like"/>
    <property type="match status" value="1"/>
</dbReference>
<dbReference type="InterPro" id="IPR035671">
    <property type="entry name" value="DsbD_gamma"/>
</dbReference>
<keyword evidence="4" id="KW-0201">Cytochrome c-type biogenesis</keyword>
<evidence type="ECO:0000256" key="5">
    <source>
        <dbReference type="ARBA" id="ARBA00022989"/>
    </source>
</evidence>
<dbReference type="GO" id="GO:0015035">
    <property type="term" value="F:protein-disulfide reductase activity"/>
    <property type="evidence" value="ECO:0007669"/>
    <property type="project" value="TreeGrafter"/>
</dbReference>
<dbReference type="GO" id="GO:0045454">
    <property type="term" value="P:cell redox homeostasis"/>
    <property type="evidence" value="ECO:0007669"/>
    <property type="project" value="TreeGrafter"/>
</dbReference>
<dbReference type="InterPro" id="IPR003834">
    <property type="entry name" value="Cyt_c_assmbl_TM_dom"/>
</dbReference>
<evidence type="ECO:0000313" key="10">
    <source>
        <dbReference type="EMBL" id="MXO85791.1"/>
    </source>
</evidence>
<evidence type="ECO:0000256" key="1">
    <source>
        <dbReference type="ARBA" id="ARBA00004651"/>
    </source>
</evidence>
<dbReference type="PROSITE" id="PS51352">
    <property type="entry name" value="THIOREDOXIN_2"/>
    <property type="match status" value="1"/>
</dbReference>
<dbReference type="Pfam" id="PF11412">
    <property type="entry name" value="DsbD_N"/>
    <property type="match status" value="1"/>
</dbReference>
<feature type="transmembrane region" description="Helical" evidence="7">
    <location>
        <begin position="451"/>
        <end position="472"/>
    </location>
</feature>
<proteinExistence type="predicted"/>
<accession>A0A844ZB78</accession>
<dbReference type="GO" id="GO:0017004">
    <property type="term" value="P:cytochrome complex assembly"/>
    <property type="evidence" value="ECO:0007669"/>
    <property type="project" value="UniProtKB-KW"/>
</dbReference>
<comment type="caution">
    <text evidence="10">The sequence shown here is derived from an EMBL/GenBank/DDBJ whole genome shotgun (WGS) entry which is preliminary data.</text>
</comment>
<keyword evidence="2" id="KW-1003">Cell membrane</keyword>
<comment type="subcellular location">
    <subcellularLocation>
        <location evidence="1">Cell membrane</location>
        <topology evidence="1">Multi-pass membrane protein</topology>
    </subcellularLocation>
</comment>
<evidence type="ECO:0000256" key="7">
    <source>
        <dbReference type="SAM" id="Phobius"/>
    </source>
</evidence>
<dbReference type="CDD" id="cd02953">
    <property type="entry name" value="DsbDgamma"/>
    <property type="match status" value="1"/>
</dbReference>
<dbReference type="Proteomes" id="UP000433104">
    <property type="component" value="Unassembled WGS sequence"/>
</dbReference>
<feature type="transmembrane region" description="Helical" evidence="7">
    <location>
        <begin position="297"/>
        <end position="322"/>
    </location>
</feature>
<sequence length="696" mass="73784">MQLARQLRAQRFWAVWLACWLVLLAALAPSPANAQAGRANNITVELVPAEVPRAGETFLVALHFQPVSEEWHGYWSNPGDAGIGMELDWDLPPGWQAGVPQYPVPQLLEISGLINHIYEGDYAVLVPISVPEGARAPASQTIRLAADYLACTDKICVPESAQLATSFDELAEPDRFAEWQGAIAPLIDSTARFETARGRLRLAIPLPASLRLDAPHVFVGNRELVQYGARQDFYREGDLLVAEIPLADSAVSQNGAVEGILSFGSGQESGVRFIAEPGEVPGDLPPLDPAREQTGGALALLLLAAMAGGLVLNVMPCVFPILSLKALSLARSGGAAGEARGEALAYTAGAVLACVALGGLLLLLRAGGEEVGWAFQLQEPGVVVALLVLASVLTANFAGLFEFPGLPIRGSGKPANAFVTGLLAAFVATPCTGPFMAAALGAALLLPPASALLLFASLGLGLALPFLLLGFVPALRRRLPAPGPWMERFRRWMALPMGLTALALVWLTTRIGGQGFALIAMVLLFGVLLAFAVFGRLQRAGKLAWPALALIAAPFLIFAGFAFPASYSQQAIAGEASLLSPQDFGTERLAEARASGRPVFVWFTADWCLTCKVNERVAIEREATRAAFEAAGVVAIRGDWTRRDPEITRFLAERGAAGVPLYLWYPAGGGEPEQLPQILTPDMLPELAESAAPPRN</sequence>
<dbReference type="InterPro" id="IPR036249">
    <property type="entry name" value="Thioredoxin-like_sf"/>
</dbReference>
<evidence type="ECO:0000313" key="11">
    <source>
        <dbReference type="Proteomes" id="UP000433104"/>
    </source>
</evidence>
<feature type="chain" id="PRO_5032973484" evidence="8">
    <location>
        <begin position="35"/>
        <end position="696"/>
    </location>
</feature>
<dbReference type="PANTHER" id="PTHR32234">
    <property type="entry name" value="THIOL:DISULFIDE INTERCHANGE PROTEIN DSBD"/>
    <property type="match status" value="1"/>
</dbReference>
<protein>
    <submittedName>
        <fullName evidence="10">Thiol:disulfide interchange protein</fullName>
    </submittedName>
</protein>
<organism evidence="10 11">
    <name type="scientific">Parapontixanthobacter aurantiacus</name>
    <dbReference type="NCBI Taxonomy" id="1463599"/>
    <lineage>
        <taxon>Bacteria</taxon>
        <taxon>Pseudomonadati</taxon>
        <taxon>Pseudomonadota</taxon>
        <taxon>Alphaproteobacteria</taxon>
        <taxon>Sphingomonadales</taxon>
        <taxon>Erythrobacteraceae</taxon>
        <taxon>Parapontixanthobacter</taxon>
    </lineage>
</organism>
<evidence type="ECO:0000256" key="3">
    <source>
        <dbReference type="ARBA" id="ARBA00022692"/>
    </source>
</evidence>